<dbReference type="Proteomes" id="UP000469724">
    <property type="component" value="Unassembled WGS sequence"/>
</dbReference>
<comment type="caution">
    <text evidence="1">The sequence shown here is derived from an EMBL/GenBank/DDBJ whole genome shotgun (WGS) entry which is preliminary data.</text>
</comment>
<evidence type="ECO:0000313" key="1">
    <source>
        <dbReference type="EMBL" id="NDY57377.1"/>
    </source>
</evidence>
<organism evidence="1 2">
    <name type="scientific">Desulfolutivibrio sulfodismutans</name>
    <dbReference type="NCBI Taxonomy" id="63561"/>
    <lineage>
        <taxon>Bacteria</taxon>
        <taxon>Pseudomonadati</taxon>
        <taxon>Thermodesulfobacteriota</taxon>
        <taxon>Desulfovibrionia</taxon>
        <taxon>Desulfovibrionales</taxon>
        <taxon>Desulfovibrionaceae</taxon>
        <taxon>Desulfolutivibrio</taxon>
    </lineage>
</organism>
<proteinExistence type="predicted"/>
<keyword evidence="2" id="KW-1185">Reference proteome</keyword>
<dbReference type="AlphaFoldDB" id="A0A7K3NMM6"/>
<protein>
    <submittedName>
        <fullName evidence="1">Uncharacterized protein</fullName>
    </submittedName>
</protein>
<evidence type="ECO:0000313" key="2">
    <source>
        <dbReference type="Proteomes" id="UP000469724"/>
    </source>
</evidence>
<dbReference type="EMBL" id="JAAGRQ010000046">
    <property type="protein sequence ID" value="NDY57377.1"/>
    <property type="molecule type" value="Genomic_DNA"/>
</dbReference>
<sequence length="200" mass="23590">MPKFIGYDQTFKKVLEDIDNVVTELLPNEEEICTNFDDIIKKQTLLVQSLKDGNNDLRRLKIESEKLNALHMLFWSNALRMNMEKFIIEGNHELINESIFISLMLGIYRGMFFSYQREDHFEFLTKLALSDAGRINRKQGHESRKKTIEYQMTPFLNEAEEKWRKGDQAFHDQMAQYLIDKHPEIICNTRLLIGHFQGTG</sequence>
<accession>A0A7K3NMM6</accession>
<dbReference type="RefSeq" id="WP_163302420.1">
    <property type="nucleotide sequence ID" value="NZ_JAAGRQ010000046.1"/>
</dbReference>
<name>A0A7K3NMM6_9BACT</name>
<gene>
    <name evidence="1" type="ORF">G3N56_11555</name>
</gene>
<reference evidence="1 2" key="1">
    <citation type="submission" date="2020-02" db="EMBL/GenBank/DDBJ databases">
        <title>Comparative genomics of sulfur disproportionating microorganisms.</title>
        <authorList>
            <person name="Ward L.M."/>
            <person name="Bertran E."/>
            <person name="Johnston D.T."/>
        </authorList>
    </citation>
    <scope>NUCLEOTIDE SEQUENCE [LARGE SCALE GENOMIC DNA]</scope>
    <source>
        <strain evidence="1 2">DSM 3696</strain>
    </source>
</reference>